<dbReference type="EMBL" id="JAENHL010000008">
    <property type="protein sequence ID" value="MBK1869580.1"/>
    <property type="molecule type" value="Genomic_DNA"/>
</dbReference>
<reference evidence="1" key="1">
    <citation type="submission" date="2021-01" db="EMBL/GenBank/DDBJ databases">
        <authorList>
            <person name="Sun Q."/>
        </authorList>
    </citation>
    <scope>NUCLEOTIDE SEQUENCE</scope>
    <source>
        <strain evidence="1">YIM B02566</strain>
    </source>
</reference>
<organism evidence="1 2">
    <name type="scientific">Taklimakanibacter albus</name>
    <dbReference type="NCBI Taxonomy" id="2800327"/>
    <lineage>
        <taxon>Bacteria</taxon>
        <taxon>Pseudomonadati</taxon>
        <taxon>Pseudomonadota</taxon>
        <taxon>Alphaproteobacteria</taxon>
        <taxon>Hyphomicrobiales</taxon>
        <taxon>Aestuariivirgaceae</taxon>
        <taxon>Taklimakanibacter</taxon>
    </lineage>
</organism>
<name>A0ACC5RAB9_9HYPH</name>
<sequence length="446" mass="48541">MNQRIHRQISALSEAHHEARLSRRGFVMGLLQLGLSTAAVASIAAGVRPAYAAAKSLKGHVRFLVGPWSEGEVAHHKHIAEAFNVLHPDVTFDFRLYQWGTATQEIGASVAGGGHDIYMTTESSYPDYQAGSGFADLTARINDPAFAAEKAKYLYWERTEGYGPKLLGLPISWHVEDALFVNMDKVKEAGHDASFIDSWDGFVDCIAKMTKEGETYGLGIGIQLGGYGEWYQRLRSAGGSYLTPDLKKPNVNLPDVVKVTEQMADLFKRGIAPPLGTYGYDAAPAAFAAGKLAILSSDLAGTTVLPKKMPFDWKLLPYPPGPVSQVNFNDVTYYMVNAKSPDQDLMWEVITFWTNGANDAYWADNSGTYPARTDAAQSGYGTNAVPQLAEALPLFEKHAVGLENFPQWATVEGLAEAEIQNCYTGKSTPAEAVANVEKIVIHEVGL</sequence>
<keyword evidence="2" id="KW-1185">Reference proteome</keyword>
<comment type="caution">
    <text evidence="1">The sequence shown here is derived from an EMBL/GenBank/DDBJ whole genome shotgun (WGS) entry which is preliminary data.</text>
</comment>
<dbReference type="Proteomes" id="UP000616151">
    <property type="component" value="Unassembled WGS sequence"/>
</dbReference>
<protein>
    <submittedName>
        <fullName evidence="1">Extracellular solute-binding protein</fullName>
    </submittedName>
</protein>
<accession>A0ACC5RAB9</accession>
<gene>
    <name evidence="1" type="ORF">JHL16_24685</name>
</gene>
<evidence type="ECO:0000313" key="2">
    <source>
        <dbReference type="Proteomes" id="UP000616151"/>
    </source>
</evidence>
<proteinExistence type="predicted"/>
<evidence type="ECO:0000313" key="1">
    <source>
        <dbReference type="EMBL" id="MBK1869580.1"/>
    </source>
</evidence>